<dbReference type="FunFam" id="3.40.50.300:FF:000422">
    <property type="entry name" value="Guanylate-binding protein 1"/>
    <property type="match status" value="1"/>
</dbReference>
<dbReference type="AlphaFoldDB" id="A0A8C5RBA6"/>
<feature type="domain" description="GB1/RHD3-type G" evidence="5">
    <location>
        <begin position="99"/>
        <end position="343"/>
    </location>
</feature>
<reference evidence="6" key="1">
    <citation type="submission" date="2025-08" db="UniProtKB">
        <authorList>
            <consortium name="Ensembl"/>
        </authorList>
    </citation>
    <scope>IDENTIFICATION</scope>
</reference>
<keyword evidence="2" id="KW-0342">GTP-binding</keyword>
<organism evidence="6 7">
    <name type="scientific">Leptobrachium leishanense</name>
    <name type="common">Leishan spiny toad</name>
    <dbReference type="NCBI Taxonomy" id="445787"/>
    <lineage>
        <taxon>Eukaryota</taxon>
        <taxon>Metazoa</taxon>
        <taxon>Chordata</taxon>
        <taxon>Craniata</taxon>
        <taxon>Vertebrata</taxon>
        <taxon>Euteleostomi</taxon>
        <taxon>Amphibia</taxon>
        <taxon>Batrachia</taxon>
        <taxon>Anura</taxon>
        <taxon>Pelobatoidea</taxon>
        <taxon>Megophryidae</taxon>
        <taxon>Leptobrachium</taxon>
    </lineage>
</organism>
<dbReference type="Pfam" id="PF02263">
    <property type="entry name" value="GBP"/>
    <property type="match status" value="1"/>
</dbReference>
<feature type="compositionally biased region" description="Basic residues" evidence="4">
    <location>
        <begin position="1"/>
        <end position="10"/>
    </location>
</feature>
<name>A0A8C5RBA6_9ANUR</name>
<comment type="similarity">
    <text evidence="3">Belongs to the TRAFAC class dynamin-like GTPase superfamily. GB1/RHD3 GTPase family.</text>
</comment>
<dbReference type="InterPro" id="IPR027417">
    <property type="entry name" value="P-loop_NTPase"/>
</dbReference>
<evidence type="ECO:0000256" key="2">
    <source>
        <dbReference type="ARBA" id="ARBA00023134"/>
    </source>
</evidence>
<feature type="region of interest" description="Disordered" evidence="4">
    <location>
        <begin position="1"/>
        <end position="24"/>
    </location>
</feature>
<evidence type="ECO:0000313" key="7">
    <source>
        <dbReference type="Proteomes" id="UP000694569"/>
    </source>
</evidence>
<dbReference type="Gene3D" id="3.40.50.300">
    <property type="entry name" value="P-loop containing nucleotide triphosphate hydrolases"/>
    <property type="match status" value="1"/>
</dbReference>
<evidence type="ECO:0000259" key="5">
    <source>
        <dbReference type="PROSITE" id="PS51715"/>
    </source>
</evidence>
<dbReference type="InterPro" id="IPR030386">
    <property type="entry name" value="G_GB1_RHD3_dom"/>
</dbReference>
<evidence type="ECO:0000256" key="1">
    <source>
        <dbReference type="ARBA" id="ARBA00022741"/>
    </source>
</evidence>
<dbReference type="PANTHER" id="PTHR10751">
    <property type="entry name" value="GUANYLATE BINDING PROTEIN"/>
    <property type="match status" value="1"/>
</dbReference>
<dbReference type="Proteomes" id="UP000694569">
    <property type="component" value="Unplaced"/>
</dbReference>
<dbReference type="OrthoDB" id="2135133at2759"/>
<accession>A0A8C5RBA6</accession>
<dbReference type="InterPro" id="IPR015894">
    <property type="entry name" value="Guanylate-bd_N"/>
</dbReference>
<dbReference type="GO" id="GO:0005525">
    <property type="term" value="F:GTP binding"/>
    <property type="evidence" value="ECO:0007669"/>
    <property type="project" value="UniProtKB-KW"/>
</dbReference>
<dbReference type="Ensembl" id="ENSLLET00000051175.1">
    <property type="protein sequence ID" value="ENSLLEP00000049255.1"/>
    <property type="gene ID" value="ENSLLEG00000031000.1"/>
</dbReference>
<dbReference type="SUPFAM" id="SSF52540">
    <property type="entry name" value="P-loop containing nucleoside triphosphate hydrolases"/>
    <property type="match status" value="1"/>
</dbReference>
<evidence type="ECO:0000256" key="3">
    <source>
        <dbReference type="PROSITE-ProRule" id="PRU01052"/>
    </source>
</evidence>
<dbReference type="GeneTree" id="ENSGT00940000154265"/>
<evidence type="ECO:0000313" key="6">
    <source>
        <dbReference type="Ensembl" id="ENSLLEP00000049255.1"/>
    </source>
</evidence>
<dbReference type="PROSITE" id="PS51715">
    <property type="entry name" value="G_GB1_RHD3"/>
    <property type="match status" value="1"/>
</dbReference>
<protein>
    <recommendedName>
        <fullName evidence="5">GB1/RHD3-type G domain-containing protein</fullName>
    </recommendedName>
</protein>
<keyword evidence="1" id="KW-0547">Nucleotide-binding</keyword>
<evidence type="ECO:0000256" key="4">
    <source>
        <dbReference type="SAM" id="MobiDB-lite"/>
    </source>
</evidence>
<dbReference type="GO" id="GO:0003924">
    <property type="term" value="F:GTPase activity"/>
    <property type="evidence" value="ECO:0007669"/>
    <property type="project" value="InterPro"/>
</dbReference>
<dbReference type="CDD" id="cd01851">
    <property type="entry name" value="GBP"/>
    <property type="match status" value="1"/>
</dbReference>
<proteinExistence type="inferred from homology"/>
<reference evidence="6" key="2">
    <citation type="submission" date="2025-09" db="UniProtKB">
        <authorList>
            <consortium name="Ensembl"/>
        </authorList>
    </citation>
    <scope>IDENTIFICATION</scope>
</reference>
<keyword evidence="7" id="KW-1185">Reference proteome</keyword>
<sequence length="358" mass="40500">MIISKQRKGLLKTSSKSAQPHISKPAGNHFTFTFTFRHKVTEIYKRATEEAELQTEQDGRRVAFFKMALMEQPICLIENRETGDLAVNPKAEGILSQINQPVVVVAIVGKYRTGKSYLMNKLAGKRNGFALGATIQSKTKGIWMWCLPHPKKPGYTLVLLDTEGLGDVEKGDSTNDAWIFSLAVLLSSTMVFNSVGTIDQNAMEQLNYVTELTERIQVKSKKATNDDDDDDGSSEMKRFFPSFIWCVRDFTLELKVDGRDITEDQYLDHSLKLKKGIGAKVYEYNAPRECIRHFFHSHKCFVFERPAPAQGLKQLESLHESQLDTQFLEQTKIFCSYVYDNSKPKTITSGLTVTGKCE</sequence>